<evidence type="ECO:0000259" key="16">
    <source>
        <dbReference type="PROSITE" id="PS50165"/>
    </source>
</evidence>
<dbReference type="GO" id="GO:0009381">
    <property type="term" value="F:excinuclease ABC activity"/>
    <property type="evidence" value="ECO:0007669"/>
    <property type="project" value="UniProtKB-UniRule"/>
</dbReference>
<dbReference type="PROSITE" id="PS50164">
    <property type="entry name" value="GIY_YIG"/>
    <property type="match status" value="1"/>
</dbReference>
<evidence type="ECO:0000256" key="11">
    <source>
        <dbReference type="ARBA" id="ARBA00067419"/>
    </source>
</evidence>
<gene>
    <name evidence="13 17" type="primary">uvrC</name>
    <name evidence="17" type="ORF">DEH80_02825</name>
</gene>
<protein>
    <recommendedName>
        <fullName evidence="11 13">UvrABC system protein C</fullName>
        <shortName evidence="13">Protein UvrC</shortName>
    </recommendedName>
    <alternativeName>
        <fullName evidence="12 13">Excinuclease ABC subunit C</fullName>
    </alternativeName>
</protein>
<dbReference type="InterPro" id="IPR047296">
    <property type="entry name" value="GIY-YIG_UvrC_Cho"/>
</dbReference>
<comment type="subcellular location">
    <subcellularLocation>
        <location evidence="1 13">Cytoplasm</location>
    </subcellularLocation>
</comment>
<proteinExistence type="inferred from homology"/>
<evidence type="ECO:0000259" key="15">
    <source>
        <dbReference type="PROSITE" id="PS50164"/>
    </source>
</evidence>
<comment type="similarity">
    <text evidence="9 13">Belongs to the UvrC family.</text>
</comment>
<evidence type="ECO:0000256" key="10">
    <source>
        <dbReference type="ARBA" id="ARBA00062841"/>
    </source>
</evidence>
<keyword evidence="4 13" id="KW-0228">DNA excision</keyword>
<evidence type="ECO:0000256" key="6">
    <source>
        <dbReference type="ARBA" id="ARBA00023204"/>
    </source>
</evidence>
<dbReference type="Proteomes" id="UP000251800">
    <property type="component" value="Unassembled WGS sequence"/>
</dbReference>
<feature type="domain" description="GIY-YIG" evidence="15">
    <location>
        <begin position="17"/>
        <end position="95"/>
    </location>
</feature>
<dbReference type="InterPro" id="IPR004791">
    <property type="entry name" value="UvrC"/>
</dbReference>
<dbReference type="GO" id="GO:0003677">
    <property type="term" value="F:DNA binding"/>
    <property type="evidence" value="ECO:0007669"/>
    <property type="project" value="UniProtKB-UniRule"/>
</dbReference>
<accession>A0A363UPS3</accession>
<dbReference type="Pfam" id="PF01541">
    <property type="entry name" value="GIY-YIG"/>
    <property type="match status" value="1"/>
</dbReference>
<dbReference type="InterPro" id="IPR036876">
    <property type="entry name" value="UVR_dom_sf"/>
</dbReference>
<dbReference type="InterPro" id="IPR035901">
    <property type="entry name" value="GIY-YIG_endonuc_sf"/>
</dbReference>
<dbReference type="CDD" id="cd10434">
    <property type="entry name" value="GIY-YIG_UvrC_Cho"/>
    <property type="match status" value="1"/>
</dbReference>
<dbReference type="OrthoDB" id="9804933at2"/>
<dbReference type="SUPFAM" id="SSF47781">
    <property type="entry name" value="RuvA domain 2-like"/>
    <property type="match status" value="1"/>
</dbReference>
<dbReference type="Pfam" id="PF14520">
    <property type="entry name" value="HHH_5"/>
    <property type="match status" value="1"/>
</dbReference>
<evidence type="ECO:0000256" key="12">
    <source>
        <dbReference type="ARBA" id="ARBA00077138"/>
    </source>
</evidence>
<dbReference type="FunFam" id="4.10.860.10:FF:000002">
    <property type="entry name" value="UvrABC system protein C"/>
    <property type="match status" value="1"/>
</dbReference>
<dbReference type="Gene3D" id="4.10.860.10">
    <property type="entry name" value="UVR domain"/>
    <property type="match status" value="1"/>
</dbReference>
<evidence type="ECO:0000256" key="13">
    <source>
        <dbReference type="HAMAP-Rule" id="MF_00203"/>
    </source>
</evidence>
<dbReference type="Gene3D" id="3.40.1440.10">
    <property type="entry name" value="GIY-YIG endonuclease"/>
    <property type="match status" value="1"/>
</dbReference>
<evidence type="ECO:0000256" key="4">
    <source>
        <dbReference type="ARBA" id="ARBA00022769"/>
    </source>
</evidence>
<evidence type="ECO:0000256" key="3">
    <source>
        <dbReference type="ARBA" id="ARBA00022763"/>
    </source>
</evidence>
<dbReference type="InterPro" id="IPR038476">
    <property type="entry name" value="UvrC_RNase_H_dom_sf"/>
</dbReference>
<dbReference type="SUPFAM" id="SSF82771">
    <property type="entry name" value="GIY-YIG endonuclease"/>
    <property type="match status" value="1"/>
</dbReference>
<evidence type="ECO:0000313" key="18">
    <source>
        <dbReference type="Proteomes" id="UP000251800"/>
    </source>
</evidence>
<dbReference type="AlphaFoldDB" id="A0A363UPS3"/>
<dbReference type="FunFam" id="3.30.420.340:FF:000001">
    <property type="entry name" value="UvrABC system protein C"/>
    <property type="match status" value="1"/>
</dbReference>
<dbReference type="NCBIfam" id="TIGR00194">
    <property type="entry name" value="uvrC"/>
    <property type="match status" value="1"/>
</dbReference>
<comment type="function">
    <text evidence="8 13">The UvrABC repair system catalyzes the recognition and processing of DNA lesions. UvrC both incises the 5' and 3' sides of the lesion. The N-terminal half is responsible for the 3' incision and the C-terminal half is responsible for the 5' incision.</text>
</comment>
<dbReference type="FunFam" id="1.10.150.20:FF:000005">
    <property type="entry name" value="UvrABC system protein C"/>
    <property type="match status" value="1"/>
</dbReference>
<feature type="domain" description="UvrC family homology region profile" evidence="16">
    <location>
        <begin position="263"/>
        <end position="478"/>
    </location>
</feature>
<dbReference type="InterPro" id="IPR001943">
    <property type="entry name" value="UVR_dom"/>
</dbReference>
<dbReference type="InterPro" id="IPR000305">
    <property type="entry name" value="GIY-YIG_endonuc"/>
</dbReference>
<dbReference type="GO" id="GO:0005737">
    <property type="term" value="C:cytoplasm"/>
    <property type="evidence" value="ECO:0007669"/>
    <property type="project" value="UniProtKB-SubCell"/>
</dbReference>
<evidence type="ECO:0000256" key="9">
    <source>
        <dbReference type="ARBA" id="ARBA00061531"/>
    </source>
</evidence>
<evidence type="ECO:0000259" key="14">
    <source>
        <dbReference type="PROSITE" id="PS50151"/>
    </source>
</evidence>
<evidence type="ECO:0000256" key="7">
    <source>
        <dbReference type="ARBA" id="ARBA00023236"/>
    </source>
</evidence>
<evidence type="ECO:0000256" key="2">
    <source>
        <dbReference type="ARBA" id="ARBA00022490"/>
    </source>
</evidence>
<dbReference type="InterPro" id="IPR003583">
    <property type="entry name" value="Hlx-hairpin-Hlx_DNA-bd_motif"/>
</dbReference>
<dbReference type="SMART" id="SM00278">
    <property type="entry name" value="HhH1"/>
    <property type="match status" value="2"/>
</dbReference>
<dbReference type="RefSeq" id="WP_109718946.1">
    <property type="nucleotide sequence ID" value="NZ_QEQK01000002.1"/>
</dbReference>
<keyword evidence="5 13" id="KW-0267">Excision nuclease</keyword>
<keyword evidence="7 13" id="KW-0742">SOS response</keyword>
<dbReference type="NCBIfam" id="NF001824">
    <property type="entry name" value="PRK00558.1-5"/>
    <property type="match status" value="1"/>
</dbReference>
<dbReference type="GO" id="GO:0009380">
    <property type="term" value="C:excinuclease repair complex"/>
    <property type="evidence" value="ECO:0007669"/>
    <property type="project" value="InterPro"/>
</dbReference>
<dbReference type="InterPro" id="IPR050066">
    <property type="entry name" value="UvrABC_protein_C"/>
</dbReference>
<keyword evidence="6 13" id="KW-0234">DNA repair</keyword>
<dbReference type="EMBL" id="QEQK01000002">
    <property type="protein sequence ID" value="PWN57442.1"/>
    <property type="molecule type" value="Genomic_DNA"/>
</dbReference>
<dbReference type="InterPro" id="IPR001162">
    <property type="entry name" value="UvrC_RNase_H_dom"/>
</dbReference>
<evidence type="ECO:0000256" key="1">
    <source>
        <dbReference type="ARBA" id="ARBA00004496"/>
    </source>
</evidence>
<dbReference type="FunFam" id="3.40.1440.10:FF:000001">
    <property type="entry name" value="UvrABC system protein C"/>
    <property type="match status" value="1"/>
</dbReference>
<dbReference type="InterPro" id="IPR010994">
    <property type="entry name" value="RuvA_2-like"/>
</dbReference>
<feature type="domain" description="UVR" evidence="14">
    <location>
        <begin position="205"/>
        <end position="240"/>
    </location>
</feature>
<comment type="caution">
    <text evidence="17">The sequence shown here is derived from an EMBL/GenBank/DDBJ whole genome shotgun (WGS) entry which is preliminary data.</text>
</comment>
<dbReference type="Pfam" id="PF22920">
    <property type="entry name" value="UvrC_RNaseH"/>
    <property type="match status" value="1"/>
</dbReference>
<dbReference type="Pfam" id="PF02151">
    <property type="entry name" value="UVR"/>
    <property type="match status" value="1"/>
</dbReference>
<keyword evidence="18" id="KW-1185">Reference proteome</keyword>
<keyword evidence="3 13" id="KW-0227">DNA damage</keyword>
<name>A0A363UPS3_9GAMM</name>
<comment type="subunit">
    <text evidence="10 13">Interacts with UvrB in an incision complex.</text>
</comment>
<evidence type="ECO:0000256" key="8">
    <source>
        <dbReference type="ARBA" id="ARBA00059452"/>
    </source>
</evidence>
<organism evidence="17 18">
    <name type="scientific">Abyssibacter profundi</name>
    <dbReference type="NCBI Taxonomy" id="2182787"/>
    <lineage>
        <taxon>Bacteria</taxon>
        <taxon>Pseudomonadati</taxon>
        <taxon>Pseudomonadota</taxon>
        <taxon>Gammaproteobacteria</taxon>
        <taxon>Chromatiales</taxon>
        <taxon>Oceanococcaceae</taxon>
        <taxon>Abyssibacter</taxon>
    </lineage>
</organism>
<evidence type="ECO:0000256" key="5">
    <source>
        <dbReference type="ARBA" id="ARBA00022881"/>
    </source>
</evidence>
<dbReference type="Gene3D" id="1.10.150.20">
    <property type="entry name" value="5' to 3' exonuclease, C-terminal subdomain"/>
    <property type="match status" value="1"/>
</dbReference>
<dbReference type="PANTHER" id="PTHR30562:SF1">
    <property type="entry name" value="UVRABC SYSTEM PROTEIN C"/>
    <property type="match status" value="1"/>
</dbReference>
<sequence>MSESSFNPKRFVSGLTSRPGVYQMLGSDGEVLYVGKAKNLKKRVASYFLRASGSTRIESMVDQIHDIAIHVTDTENQALLLESSLIKRHRPRYNIVFRDDKSYPYLVITGDHAYPRIRFHRGSRKKPHRYFGPYPNAGSVRRTLDSLQKLFQLRPCSDSFFANRSRPCLQHQIKRCSAPCVQAITEDAYADDVADAVRLLEGKSEVLVRKLTQRMEAASEALDFERAARYRDQIAALRTIQGPRDAAGSVEDADFVVLEQRAGLTAVGVGTIRNSQHLGYRSFFPKGATDADRGEVLTAFLGQYYAERPPPREIVVTDQPEEAELLQQALGAASGRRVQIKHQVRGTRARVLRTARDSLQEAIAARLLQGEALGRRYQALGELLGLDETPGRLECFDISHTRGESPVASCVVFDEDGPLKAAYRRFNMKDVTPGDDYAAIRQAVLRRFRRLKEGEAPVPDVLLIDGGKGQLAQAVEAVEEAGVTGVTIISVAKGADRRVGLEQIFRPDVPTAMRPPPDDPGLHLIQQIRDEAHRFAIEGHRGQRNKARKQSVLEEIEGLGPRRRQALLRSFGGLQRVERAGVDELARVEGISRKLAQRIYDRFHS</sequence>
<dbReference type="PROSITE" id="PS50151">
    <property type="entry name" value="UVR"/>
    <property type="match status" value="1"/>
</dbReference>
<dbReference type="Pfam" id="PF08459">
    <property type="entry name" value="UvrC_RNaseH_dom"/>
    <property type="match status" value="1"/>
</dbReference>
<evidence type="ECO:0000313" key="17">
    <source>
        <dbReference type="EMBL" id="PWN57442.1"/>
    </source>
</evidence>
<dbReference type="GO" id="GO:0009432">
    <property type="term" value="P:SOS response"/>
    <property type="evidence" value="ECO:0007669"/>
    <property type="project" value="UniProtKB-UniRule"/>
</dbReference>
<dbReference type="Gene3D" id="3.30.420.340">
    <property type="entry name" value="UvrC, RNAse H endonuclease domain"/>
    <property type="match status" value="1"/>
</dbReference>
<dbReference type="PANTHER" id="PTHR30562">
    <property type="entry name" value="UVRC/OXIDOREDUCTASE"/>
    <property type="match status" value="1"/>
</dbReference>
<keyword evidence="2 13" id="KW-0963">Cytoplasm</keyword>
<dbReference type="HAMAP" id="MF_00203">
    <property type="entry name" value="UvrC"/>
    <property type="match status" value="1"/>
</dbReference>
<dbReference type="GO" id="GO:0006289">
    <property type="term" value="P:nucleotide-excision repair"/>
    <property type="evidence" value="ECO:0007669"/>
    <property type="project" value="UniProtKB-UniRule"/>
</dbReference>
<dbReference type="PROSITE" id="PS50165">
    <property type="entry name" value="UVRC"/>
    <property type="match status" value="1"/>
</dbReference>
<dbReference type="SUPFAM" id="SSF46600">
    <property type="entry name" value="C-terminal UvrC-binding domain of UvrB"/>
    <property type="match status" value="1"/>
</dbReference>
<reference evidence="17 18" key="1">
    <citation type="submission" date="2018-05" db="EMBL/GenBank/DDBJ databases">
        <title>Abyssibacter profundi OUC007T gen. nov., sp. nov, a marine bacterium isolated from seawater of the Mariana Trench.</title>
        <authorList>
            <person name="Zhou S."/>
        </authorList>
    </citation>
    <scope>NUCLEOTIDE SEQUENCE [LARGE SCALE GENOMIC DNA]</scope>
    <source>
        <strain evidence="17 18">OUC007</strain>
    </source>
</reference>
<dbReference type="SMART" id="SM00465">
    <property type="entry name" value="GIYc"/>
    <property type="match status" value="1"/>
</dbReference>